<comment type="caution">
    <text evidence="5">The sequence shown here is derived from an EMBL/GenBank/DDBJ whole genome shotgun (WGS) entry which is preliminary data.</text>
</comment>
<keyword evidence="6" id="KW-1185">Reference proteome</keyword>
<feature type="domain" description="CENP-V/GFA" evidence="4">
    <location>
        <begin position="143"/>
        <end position="262"/>
    </location>
</feature>
<dbReference type="InterPro" id="IPR052355">
    <property type="entry name" value="CENP-V-like"/>
</dbReference>
<dbReference type="EMBL" id="JARKIF010000010">
    <property type="protein sequence ID" value="KAJ7628833.1"/>
    <property type="molecule type" value="Genomic_DNA"/>
</dbReference>
<keyword evidence="2" id="KW-0479">Metal-binding</keyword>
<name>A0AAD7BS24_9AGAR</name>
<dbReference type="SUPFAM" id="SSF51316">
    <property type="entry name" value="Mss4-like"/>
    <property type="match status" value="2"/>
</dbReference>
<evidence type="ECO:0000313" key="5">
    <source>
        <dbReference type="EMBL" id="KAJ7628833.1"/>
    </source>
</evidence>
<dbReference type="Pfam" id="PF04828">
    <property type="entry name" value="GFA"/>
    <property type="match status" value="2"/>
</dbReference>
<evidence type="ECO:0000259" key="4">
    <source>
        <dbReference type="PROSITE" id="PS51891"/>
    </source>
</evidence>
<proteinExistence type="inferred from homology"/>
<dbReference type="PANTHER" id="PTHR28620:SF1">
    <property type="entry name" value="CENP-V_GFA DOMAIN-CONTAINING PROTEIN"/>
    <property type="match status" value="1"/>
</dbReference>
<protein>
    <submittedName>
        <fullName evidence="5">Mss4-like protein</fullName>
    </submittedName>
</protein>
<feature type="domain" description="CENP-V/GFA" evidence="4">
    <location>
        <begin position="10"/>
        <end position="123"/>
    </location>
</feature>
<dbReference type="Proteomes" id="UP001221142">
    <property type="component" value="Unassembled WGS sequence"/>
</dbReference>
<evidence type="ECO:0000256" key="2">
    <source>
        <dbReference type="ARBA" id="ARBA00022723"/>
    </source>
</evidence>
<keyword evidence="3" id="KW-0862">Zinc</keyword>
<evidence type="ECO:0000256" key="3">
    <source>
        <dbReference type="ARBA" id="ARBA00022833"/>
    </source>
</evidence>
<organism evidence="5 6">
    <name type="scientific">Roridomyces roridus</name>
    <dbReference type="NCBI Taxonomy" id="1738132"/>
    <lineage>
        <taxon>Eukaryota</taxon>
        <taxon>Fungi</taxon>
        <taxon>Dikarya</taxon>
        <taxon>Basidiomycota</taxon>
        <taxon>Agaricomycotina</taxon>
        <taxon>Agaricomycetes</taxon>
        <taxon>Agaricomycetidae</taxon>
        <taxon>Agaricales</taxon>
        <taxon>Marasmiineae</taxon>
        <taxon>Mycenaceae</taxon>
        <taxon>Roridomyces</taxon>
    </lineage>
</organism>
<dbReference type="AlphaFoldDB" id="A0AAD7BS24"/>
<evidence type="ECO:0000256" key="1">
    <source>
        <dbReference type="ARBA" id="ARBA00005495"/>
    </source>
</evidence>
<sequence>MSDSPTLVEYRGNCHCGAFKFTFKAPEIKETYACNCSICYKNAYLWGFPKDFLAVKGDIDTTLKSYEFANRTMQHKFCPTCGTSVLARIPDGSIGLNLRTLDSFDATAVPVAATDDAGASKEPLYKVPEPVKVEAVPEGTIVYQGSCHCGAVRYAYLASEAPKEATECNCSICHRHGIAWIYPDTPTVVFEGLDSLVEYKFAEKWRLQGFCGVCGVHVRERFAKEGKDHRYGLNIRTMNGGVNVADLTINKLDGKALLPAYDAGW</sequence>
<comment type="similarity">
    <text evidence="1">Belongs to the Gfa family.</text>
</comment>
<accession>A0AAD7BS24</accession>
<dbReference type="PANTHER" id="PTHR28620">
    <property type="entry name" value="CENTROMERE PROTEIN V"/>
    <property type="match status" value="1"/>
</dbReference>
<dbReference type="PROSITE" id="PS51891">
    <property type="entry name" value="CENP_V_GFA"/>
    <property type="match status" value="2"/>
</dbReference>
<dbReference type="GO" id="GO:0016846">
    <property type="term" value="F:carbon-sulfur lyase activity"/>
    <property type="evidence" value="ECO:0007669"/>
    <property type="project" value="InterPro"/>
</dbReference>
<dbReference type="GO" id="GO:0046872">
    <property type="term" value="F:metal ion binding"/>
    <property type="evidence" value="ECO:0007669"/>
    <property type="project" value="UniProtKB-KW"/>
</dbReference>
<dbReference type="Gene3D" id="2.170.150.70">
    <property type="match status" value="2"/>
</dbReference>
<reference evidence="5" key="1">
    <citation type="submission" date="2023-03" db="EMBL/GenBank/DDBJ databases">
        <title>Massive genome expansion in bonnet fungi (Mycena s.s.) driven by repeated elements and novel gene families across ecological guilds.</title>
        <authorList>
            <consortium name="Lawrence Berkeley National Laboratory"/>
            <person name="Harder C.B."/>
            <person name="Miyauchi S."/>
            <person name="Viragh M."/>
            <person name="Kuo A."/>
            <person name="Thoen E."/>
            <person name="Andreopoulos B."/>
            <person name="Lu D."/>
            <person name="Skrede I."/>
            <person name="Drula E."/>
            <person name="Henrissat B."/>
            <person name="Morin E."/>
            <person name="Kohler A."/>
            <person name="Barry K."/>
            <person name="LaButti K."/>
            <person name="Morin E."/>
            <person name="Salamov A."/>
            <person name="Lipzen A."/>
            <person name="Mereny Z."/>
            <person name="Hegedus B."/>
            <person name="Baldrian P."/>
            <person name="Stursova M."/>
            <person name="Weitz H."/>
            <person name="Taylor A."/>
            <person name="Grigoriev I.V."/>
            <person name="Nagy L.G."/>
            <person name="Martin F."/>
            <person name="Kauserud H."/>
        </authorList>
    </citation>
    <scope>NUCLEOTIDE SEQUENCE</scope>
    <source>
        <strain evidence="5">9284</strain>
    </source>
</reference>
<evidence type="ECO:0000313" key="6">
    <source>
        <dbReference type="Proteomes" id="UP001221142"/>
    </source>
</evidence>
<dbReference type="InterPro" id="IPR011057">
    <property type="entry name" value="Mss4-like_sf"/>
</dbReference>
<dbReference type="InterPro" id="IPR006913">
    <property type="entry name" value="CENP-V/GFA"/>
</dbReference>
<gene>
    <name evidence="5" type="ORF">FB45DRAFT_919340</name>
</gene>